<evidence type="ECO:0000256" key="1">
    <source>
        <dbReference type="SAM" id="MobiDB-lite"/>
    </source>
</evidence>
<dbReference type="Proteomes" id="UP000265515">
    <property type="component" value="Unassembled WGS sequence"/>
</dbReference>
<proteinExistence type="predicted"/>
<organism evidence="2 3">
    <name type="scientific">Chara braunii</name>
    <name type="common">Braun's stonewort</name>
    <dbReference type="NCBI Taxonomy" id="69332"/>
    <lineage>
        <taxon>Eukaryota</taxon>
        <taxon>Viridiplantae</taxon>
        <taxon>Streptophyta</taxon>
        <taxon>Charophyceae</taxon>
        <taxon>Charales</taxon>
        <taxon>Characeae</taxon>
        <taxon>Chara</taxon>
    </lineage>
</organism>
<comment type="caution">
    <text evidence="2">The sequence shown here is derived from an EMBL/GenBank/DDBJ whole genome shotgun (WGS) entry which is preliminary data.</text>
</comment>
<keyword evidence="3" id="KW-1185">Reference proteome</keyword>
<dbReference type="EMBL" id="BFEA01000011">
    <property type="protein sequence ID" value="GBG60417.1"/>
    <property type="molecule type" value="Genomic_DNA"/>
</dbReference>
<reference evidence="2 3" key="1">
    <citation type="journal article" date="2018" name="Cell">
        <title>The Chara Genome: Secondary Complexity and Implications for Plant Terrestrialization.</title>
        <authorList>
            <person name="Nishiyama T."/>
            <person name="Sakayama H."/>
            <person name="Vries J.D."/>
            <person name="Buschmann H."/>
            <person name="Saint-Marcoux D."/>
            <person name="Ullrich K.K."/>
            <person name="Haas F.B."/>
            <person name="Vanderstraeten L."/>
            <person name="Becker D."/>
            <person name="Lang D."/>
            <person name="Vosolsobe S."/>
            <person name="Rombauts S."/>
            <person name="Wilhelmsson P.K.I."/>
            <person name="Janitza P."/>
            <person name="Kern R."/>
            <person name="Heyl A."/>
            <person name="Rumpler F."/>
            <person name="Villalobos L.I.A.C."/>
            <person name="Clay J.M."/>
            <person name="Skokan R."/>
            <person name="Toyoda A."/>
            <person name="Suzuki Y."/>
            <person name="Kagoshima H."/>
            <person name="Schijlen E."/>
            <person name="Tajeshwar N."/>
            <person name="Catarino B."/>
            <person name="Hetherington A.J."/>
            <person name="Saltykova A."/>
            <person name="Bonnot C."/>
            <person name="Breuninger H."/>
            <person name="Symeonidi A."/>
            <person name="Radhakrishnan G.V."/>
            <person name="Van Nieuwerburgh F."/>
            <person name="Deforce D."/>
            <person name="Chang C."/>
            <person name="Karol K.G."/>
            <person name="Hedrich R."/>
            <person name="Ulvskov P."/>
            <person name="Glockner G."/>
            <person name="Delwiche C.F."/>
            <person name="Petrasek J."/>
            <person name="Van de Peer Y."/>
            <person name="Friml J."/>
            <person name="Beilby M."/>
            <person name="Dolan L."/>
            <person name="Kohara Y."/>
            <person name="Sugano S."/>
            <person name="Fujiyama A."/>
            <person name="Delaux P.-M."/>
            <person name="Quint M."/>
            <person name="TheiBen G."/>
            <person name="Hagemann M."/>
            <person name="Harholt J."/>
            <person name="Dunand C."/>
            <person name="Zachgo S."/>
            <person name="Langdale J."/>
            <person name="Maumus F."/>
            <person name="Straeten D.V.D."/>
            <person name="Gould S.B."/>
            <person name="Rensing S.A."/>
        </authorList>
    </citation>
    <scope>NUCLEOTIDE SEQUENCE [LARGE SCALE GENOMIC DNA]</scope>
    <source>
        <strain evidence="2 3">S276</strain>
    </source>
</reference>
<feature type="region of interest" description="Disordered" evidence="1">
    <location>
        <begin position="245"/>
        <end position="348"/>
    </location>
</feature>
<gene>
    <name evidence="2" type="ORF">CBR_g5593</name>
</gene>
<accession>A0A388JRL4</accession>
<feature type="compositionally biased region" description="Gly residues" evidence="1">
    <location>
        <begin position="332"/>
        <end position="348"/>
    </location>
</feature>
<evidence type="ECO:0000313" key="3">
    <source>
        <dbReference type="Proteomes" id="UP000265515"/>
    </source>
</evidence>
<feature type="compositionally biased region" description="Polar residues" evidence="1">
    <location>
        <begin position="286"/>
        <end position="302"/>
    </location>
</feature>
<protein>
    <recommendedName>
        <fullName evidence="4">CCHC-type domain-containing protein</fullName>
    </recommendedName>
</protein>
<sequence>MGSPNLAENDSLGDERRNDIQELARLIRQTTTSHEKFKKIKVPLFDGENVTDWLEKYELNAHVRQWTECKMLEVVKRYVHVDLAEEVGEMACRTRIWKTLCERMLEKYQLGDGLLGVSDLRKVSRQKFGTIEGFLKRFEKVAKRVPDLSNKTKCIIFLTNFTEVEQRELIKGFTTRYDWDKIKENLKVGDFDQMLYHLQRRQRKMQEEELVSCDKDKEMFEAIIDVRMMMKEIRKEGLCGKELTVRQQDGKRKGKEREEESDEEGSEKEEEEEPPRKATKAERKVMNQTRGGQGTNGKQANYKSGHENDNCGTINQHQRQSQDTEPRQFRPQGGGGRGRGRGASGGRGYGKKDWNCNYCAQRGHGVRYCQTLAKDEEDRNVYMNIRGEVFDFKGNLIDSYIERGMRKEAFRRMNRTILGLDMERVWPCVPNMFLLGGHDGKRGVAPLAASLSALRAEGPSSSHLQTVPAGTRSVLNRPVLRRGTSPAVSQAQKIKKGVQPRVAPVVSAKAQQEAPVVIVEENLDTEDEKLRAEDERHARLRAQNRCLDENQDKEKDEGEEEEHQKKKNRYTIPIEEGIDIEKMVDRILESHRDFVTLKEFLAASSKIREELKQRLTRRKVMTVKLGEVIPPEANWTPAGAKWIGGVSRSAEEMGTWVADNTGAARRAASSSSRRRVATVATIMLFPSNTETRASAVAVAGFRQGWARVGRMVFHSADVFPTEVELKEDQGILEDPPRINAFVTTAMKLVLSVRVCPLRKTHRFNIGVVYDVLNKSIYRKFEDEIMWLSLCIMRNHHARQGPFIYIEHYDRG</sequence>
<name>A0A388JRL4_CHABU</name>
<feature type="compositionally biased region" description="Acidic residues" evidence="1">
    <location>
        <begin position="259"/>
        <end position="273"/>
    </location>
</feature>
<evidence type="ECO:0000313" key="2">
    <source>
        <dbReference type="EMBL" id="GBG60417.1"/>
    </source>
</evidence>
<feature type="region of interest" description="Disordered" evidence="1">
    <location>
        <begin position="542"/>
        <end position="568"/>
    </location>
</feature>
<feature type="compositionally biased region" description="Basic and acidic residues" evidence="1">
    <location>
        <begin position="546"/>
        <end position="556"/>
    </location>
</feature>
<feature type="compositionally biased region" description="Basic and acidic residues" evidence="1">
    <location>
        <begin position="274"/>
        <end position="285"/>
    </location>
</feature>
<dbReference type="AlphaFoldDB" id="A0A388JRL4"/>
<evidence type="ECO:0008006" key="4">
    <source>
        <dbReference type="Google" id="ProtNLM"/>
    </source>
</evidence>
<feature type="compositionally biased region" description="Polar residues" evidence="1">
    <location>
        <begin position="310"/>
        <end position="319"/>
    </location>
</feature>
<feature type="compositionally biased region" description="Basic and acidic residues" evidence="1">
    <location>
        <begin position="248"/>
        <end position="258"/>
    </location>
</feature>
<dbReference type="Gramene" id="GBG60417">
    <property type="protein sequence ID" value="GBG60417"/>
    <property type="gene ID" value="CBR_g5593"/>
</dbReference>